<reference evidence="3 4" key="1">
    <citation type="journal article" date="2018" name="Environ. Microbiol.">
        <title>Isolation and genomic characterization of Novimethylophilus kurashikiensis gen. nov. sp. nov., a new lanthanide-dependent methylotrophic species of Methylophilaceae.</title>
        <authorList>
            <person name="Lv H."/>
            <person name="Sahin N."/>
            <person name="Tani A."/>
        </authorList>
    </citation>
    <scope>NUCLEOTIDE SEQUENCE [LARGE SCALE GENOMIC DNA]</scope>
    <source>
        <strain evidence="3 4">La2-4</strain>
    </source>
</reference>
<feature type="compositionally biased region" description="Basic and acidic residues" evidence="2">
    <location>
        <begin position="213"/>
        <end position="228"/>
    </location>
</feature>
<dbReference type="Proteomes" id="UP000245081">
    <property type="component" value="Unassembled WGS sequence"/>
</dbReference>
<name>A0A2R5F9R7_9PROT</name>
<sequence>MMSGWTNSFSLLAKHGQKLGDSLFAFLAASDPETALEVDREKLEQDLHDAAVKLAAANRKRDDAQAALTKLQNDIANDQKAAGVLLQKLDAKEIDESVVTDFTDNLEDMQKRLPDAVQDAADAKEYADTLNEIVTSVKSRLEDFDRAAKQATRDIDRAKADVERQQMRAAQAQELEAMRNGTGTVSTALGALGQKATQLRDEAAALQTVNDVKAKPEARANAVEEARRIAAGTSTQGESAADRLRRLAGGQSV</sequence>
<organism evidence="3 4">
    <name type="scientific">Novimethylophilus kurashikiensis</name>
    <dbReference type="NCBI Taxonomy" id="1825523"/>
    <lineage>
        <taxon>Bacteria</taxon>
        <taxon>Pseudomonadati</taxon>
        <taxon>Pseudomonadota</taxon>
        <taxon>Betaproteobacteria</taxon>
        <taxon>Nitrosomonadales</taxon>
        <taxon>Methylophilaceae</taxon>
        <taxon>Novimethylophilus</taxon>
    </lineage>
</organism>
<feature type="coiled-coil region" evidence="1">
    <location>
        <begin position="141"/>
        <end position="175"/>
    </location>
</feature>
<feature type="coiled-coil region" evidence="1">
    <location>
        <begin position="40"/>
        <end position="81"/>
    </location>
</feature>
<accession>A0A2R5F9R7</accession>
<comment type="caution">
    <text evidence="3">The sequence shown here is derived from an EMBL/GenBank/DDBJ whole genome shotgun (WGS) entry which is preliminary data.</text>
</comment>
<evidence type="ECO:0000313" key="4">
    <source>
        <dbReference type="Proteomes" id="UP000245081"/>
    </source>
</evidence>
<evidence type="ECO:0000313" key="3">
    <source>
        <dbReference type="EMBL" id="GBG14288.1"/>
    </source>
</evidence>
<keyword evidence="1" id="KW-0175">Coiled coil</keyword>
<feature type="region of interest" description="Disordered" evidence="2">
    <location>
        <begin position="213"/>
        <end position="253"/>
    </location>
</feature>
<gene>
    <name evidence="3" type="ORF">NMK_1854</name>
</gene>
<evidence type="ECO:0000256" key="1">
    <source>
        <dbReference type="SAM" id="Coils"/>
    </source>
</evidence>
<keyword evidence="4" id="KW-1185">Reference proteome</keyword>
<protein>
    <submittedName>
        <fullName evidence="3">Nitric oxide reductase large subunit</fullName>
    </submittedName>
</protein>
<dbReference type="EMBL" id="BDOQ01000007">
    <property type="protein sequence ID" value="GBG14288.1"/>
    <property type="molecule type" value="Genomic_DNA"/>
</dbReference>
<dbReference type="AlphaFoldDB" id="A0A2R5F9R7"/>
<evidence type="ECO:0000256" key="2">
    <source>
        <dbReference type="SAM" id="MobiDB-lite"/>
    </source>
</evidence>
<proteinExistence type="predicted"/>